<dbReference type="AlphaFoldDB" id="A0A0F9PM33"/>
<dbReference type="Pfam" id="PF02467">
    <property type="entry name" value="Whib"/>
    <property type="match status" value="1"/>
</dbReference>
<proteinExistence type="predicted"/>
<feature type="domain" description="4Fe-4S Wbl-type" evidence="1">
    <location>
        <begin position="28"/>
        <end position="90"/>
    </location>
</feature>
<dbReference type="PROSITE" id="PS51674">
    <property type="entry name" value="4FE4S_WBL"/>
    <property type="match status" value="1"/>
</dbReference>
<gene>
    <name evidence="2" type="ORF">LCGC14_0810110</name>
</gene>
<sequence length="132" mass="14913">MTTTVSHDEDFEIPAEVAYDFAWMEFAACFGTAHLYTQDDNPFFVEGRGKTYPTAREFCAICSVVVDCLIEGLDSESGFRGGCSPIERVQIRLALDEGGSLEVETEAIWIEHRANRRGGRVPDKRVWEDWIT</sequence>
<reference evidence="2" key="1">
    <citation type="journal article" date="2015" name="Nature">
        <title>Complex archaea that bridge the gap between prokaryotes and eukaryotes.</title>
        <authorList>
            <person name="Spang A."/>
            <person name="Saw J.H."/>
            <person name="Jorgensen S.L."/>
            <person name="Zaremba-Niedzwiedzka K."/>
            <person name="Martijn J."/>
            <person name="Lind A.E."/>
            <person name="van Eijk R."/>
            <person name="Schleper C."/>
            <person name="Guy L."/>
            <person name="Ettema T.J."/>
        </authorList>
    </citation>
    <scope>NUCLEOTIDE SEQUENCE</scope>
</reference>
<protein>
    <recommendedName>
        <fullName evidence="1">4Fe-4S Wbl-type domain-containing protein</fullName>
    </recommendedName>
</protein>
<dbReference type="InterPro" id="IPR034768">
    <property type="entry name" value="4FE4S_WBL"/>
</dbReference>
<name>A0A0F9PM33_9ZZZZ</name>
<comment type="caution">
    <text evidence="2">The sequence shown here is derived from an EMBL/GenBank/DDBJ whole genome shotgun (WGS) entry which is preliminary data.</text>
</comment>
<evidence type="ECO:0000259" key="1">
    <source>
        <dbReference type="PROSITE" id="PS51674"/>
    </source>
</evidence>
<organism evidence="2">
    <name type="scientific">marine sediment metagenome</name>
    <dbReference type="NCBI Taxonomy" id="412755"/>
    <lineage>
        <taxon>unclassified sequences</taxon>
        <taxon>metagenomes</taxon>
        <taxon>ecological metagenomes</taxon>
    </lineage>
</organism>
<accession>A0A0F9PM33</accession>
<dbReference type="EMBL" id="LAZR01002227">
    <property type="protein sequence ID" value="KKN32820.1"/>
    <property type="molecule type" value="Genomic_DNA"/>
</dbReference>
<evidence type="ECO:0000313" key="2">
    <source>
        <dbReference type="EMBL" id="KKN32820.1"/>
    </source>
</evidence>